<dbReference type="InterPro" id="IPR018168">
    <property type="entry name" value="Ubi_Hdrlase_CS"/>
</dbReference>
<comment type="subunit">
    <text evidence="8">Component of the Ubi complex metabolon, which regroups five ubiquinone biosynthesis proteins (UbiE, UbiF, UbiG, UbiH and UbiI) and two accessory factors (UbiK and the lipid-binding protein UbiJ).</text>
</comment>
<dbReference type="GO" id="GO:0071949">
    <property type="term" value="F:FAD binding"/>
    <property type="evidence" value="ECO:0007669"/>
    <property type="project" value="InterPro"/>
</dbReference>
<dbReference type="NCBIfam" id="TIGR01988">
    <property type="entry name" value="Ubi-OHases"/>
    <property type="match status" value="1"/>
</dbReference>
<dbReference type="PANTHER" id="PTHR43876:SF8">
    <property type="entry name" value="2-OCTAPRENYL-6-METHOXYPHENOL HYDROXYLASE"/>
    <property type="match status" value="1"/>
</dbReference>
<dbReference type="PANTHER" id="PTHR43876">
    <property type="entry name" value="UBIQUINONE BIOSYNTHESIS MONOOXYGENASE COQ6, MITOCHONDRIAL"/>
    <property type="match status" value="1"/>
</dbReference>
<comment type="caution">
    <text evidence="10">The sequence shown here is derived from an EMBL/GenBank/DDBJ whole genome shotgun (WGS) entry which is preliminary data.</text>
</comment>
<dbReference type="SUPFAM" id="SSF51905">
    <property type="entry name" value="FAD/NAD(P)-binding domain"/>
    <property type="match status" value="1"/>
</dbReference>
<reference evidence="10 11" key="1">
    <citation type="submission" date="2014-05" db="EMBL/GenBank/DDBJ databases">
        <title>ATOL: Assembling a taxonomically balanced genome-scale reconstruction of the evolutionary history of the Enterobacteriaceae.</title>
        <authorList>
            <person name="Plunkett G.III."/>
            <person name="Neeno-Eckwall E.C."/>
            <person name="Glasner J.D."/>
            <person name="Perna N.T."/>
        </authorList>
    </citation>
    <scope>NUCLEOTIDE SEQUENCE [LARGE SCALE GENOMIC DNA]</scope>
    <source>
        <strain evidence="10 11">ATCC 33320</strain>
    </source>
</reference>
<dbReference type="eggNOG" id="COG0654">
    <property type="taxonomic scope" value="Bacteria"/>
</dbReference>
<dbReference type="InterPro" id="IPR051205">
    <property type="entry name" value="UbiH/COQ6_monooxygenase"/>
</dbReference>
<evidence type="ECO:0000256" key="1">
    <source>
        <dbReference type="ARBA" id="ARBA00001974"/>
    </source>
</evidence>
<keyword evidence="6 10" id="KW-0560">Oxidoreductase</keyword>
<feature type="domain" description="FAD-binding" evidence="9">
    <location>
        <begin position="2"/>
        <end position="338"/>
    </location>
</feature>
<organism evidence="10 11">
    <name type="scientific">Buttiauxella agrestis ATCC 33320</name>
    <dbReference type="NCBI Taxonomy" id="1006004"/>
    <lineage>
        <taxon>Bacteria</taxon>
        <taxon>Pseudomonadati</taxon>
        <taxon>Pseudomonadota</taxon>
        <taxon>Gammaproteobacteria</taxon>
        <taxon>Enterobacterales</taxon>
        <taxon>Enterobacteriaceae</taxon>
        <taxon>Buttiauxella</taxon>
    </lineage>
</organism>
<dbReference type="EC" id="1.14.13.-" evidence="10"/>
<dbReference type="OrthoDB" id="9769565at2"/>
<dbReference type="NCBIfam" id="NF004356">
    <property type="entry name" value="PRK05732.1"/>
    <property type="match status" value="1"/>
</dbReference>
<dbReference type="InterPro" id="IPR002938">
    <property type="entry name" value="FAD-bd"/>
</dbReference>
<dbReference type="GO" id="GO:0110142">
    <property type="term" value="C:ubiquinone biosynthesis complex"/>
    <property type="evidence" value="ECO:0007669"/>
    <property type="project" value="UniProtKB-ARBA"/>
</dbReference>
<sequence>MSVIIVGGGMAGATLALAISHLTHGKLPVHLIEAAAPESAAHPGFDARAIAIAQGTCQQLTRIGVWPAIKDCATPITAVHVSDRGHAGFVTLEAQDYQIPALGQVVELHDIGLRLFALLRKAPGVTLHCPQRVASFTRETDNVSVTLDSGELIEGKLLVAADGSRSPLAAQCGMTWQQQDYQQVAVIANITTSQPHNGRAFERFTEHGPLAMLPMSNGRCSLVWCQPRDAQAEIAQWNDEKFCNELQRAFGWRLGRITHAGARSQYPLALTTASQSVSHRVALVGNAAQTLHPIAGQGFNLGLRDVMSLAEDLAAAHEASQDPGSYAVLAQYQQRRQEDKNATIGVTDGLVQLFANRWAPLVVGRNLGLMAMEHLTPARDLLAQRTLGWVAR</sequence>
<keyword evidence="7" id="KW-0503">Monooxygenase</keyword>
<proteinExistence type="inferred from homology"/>
<dbReference type="GO" id="GO:0008681">
    <property type="term" value="F:2-octaprenyl-6-methoxyphenol hydroxylase activity"/>
    <property type="evidence" value="ECO:0007669"/>
    <property type="project" value="InterPro"/>
</dbReference>
<keyword evidence="11" id="KW-1185">Reference proteome</keyword>
<dbReference type="UniPathway" id="UPA00232"/>
<evidence type="ECO:0000256" key="7">
    <source>
        <dbReference type="ARBA" id="ARBA00023033"/>
    </source>
</evidence>
<dbReference type="Pfam" id="PF01494">
    <property type="entry name" value="FAD_binding_3"/>
    <property type="match status" value="1"/>
</dbReference>
<dbReference type="RefSeq" id="WP_034498314.1">
    <property type="nucleotide sequence ID" value="NZ_JMPI01000059.1"/>
</dbReference>
<accession>A0A085G338</accession>
<evidence type="ECO:0000256" key="4">
    <source>
        <dbReference type="ARBA" id="ARBA00022630"/>
    </source>
</evidence>
<dbReference type="FunFam" id="3.50.50.60:FF:000123">
    <property type="entry name" value="2-octaprenyl-6-methoxyphenyl hydroxylase"/>
    <property type="match status" value="1"/>
</dbReference>
<evidence type="ECO:0000256" key="5">
    <source>
        <dbReference type="ARBA" id="ARBA00022827"/>
    </source>
</evidence>
<dbReference type="Gene3D" id="3.50.50.60">
    <property type="entry name" value="FAD/NAD(P)-binding domain"/>
    <property type="match status" value="2"/>
</dbReference>
<comment type="cofactor">
    <cofactor evidence="1">
        <name>FAD</name>
        <dbReference type="ChEBI" id="CHEBI:57692"/>
    </cofactor>
</comment>
<dbReference type="InterPro" id="IPR011295">
    <property type="entry name" value="UbiH"/>
</dbReference>
<evidence type="ECO:0000313" key="10">
    <source>
        <dbReference type="EMBL" id="KFC78133.1"/>
    </source>
</evidence>
<keyword evidence="5" id="KW-0274">FAD</keyword>
<evidence type="ECO:0000256" key="3">
    <source>
        <dbReference type="ARBA" id="ARBA00005349"/>
    </source>
</evidence>
<evidence type="ECO:0000313" key="11">
    <source>
        <dbReference type="Proteomes" id="UP000028653"/>
    </source>
</evidence>
<protein>
    <submittedName>
        <fullName evidence="10">2-octaprenyl-6-methoxyphenol hydroxylase</fullName>
        <ecNumber evidence="10">1.14.13.-</ecNumber>
    </submittedName>
</protein>
<dbReference type="EMBL" id="JMPI01000059">
    <property type="protein sequence ID" value="KFC78133.1"/>
    <property type="molecule type" value="Genomic_DNA"/>
</dbReference>
<evidence type="ECO:0000256" key="6">
    <source>
        <dbReference type="ARBA" id="ARBA00023002"/>
    </source>
</evidence>
<evidence type="ECO:0000259" key="9">
    <source>
        <dbReference type="Pfam" id="PF01494"/>
    </source>
</evidence>
<dbReference type="NCBIfam" id="TIGR01984">
    <property type="entry name" value="UbiH"/>
    <property type="match status" value="1"/>
</dbReference>
<dbReference type="PROSITE" id="PS01304">
    <property type="entry name" value="UBIH"/>
    <property type="match status" value="1"/>
</dbReference>
<dbReference type="GO" id="GO:0006744">
    <property type="term" value="P:ubiquinone biosynthetic process"/>
    <property type="evidence" value="ECO:0007669"/>
    <property type="project" value="UniProtKB-UniPathway"/>
</dbReference>
<evidence type="ECO:0000256" key="2">
    <source>
        <dbReference type="ARBA" id="ARBA00004749"/>
    </source>
</evidence>
<gene>
    <name evidence="10" type="primary">ubiH</name>
    <name evidence="10" type="ORF">GBAG_3404</name>
</gene>
<dbReference type="STRING" id="1006004.GBAG_3404"/>
<dbReference type="Proteomes" id="UP000028653">
    <property type="component" value="Unassembled WGS sequence"/>
</dbReference>
<comment type="similarity">
    <text evidence="3">Belongs to the UbiH/COQ6 family.</text>
</comment>
<name>A0A085G338_9ENTR</name>
<dbReference type="AlphaFoldDB" id="A0A085G338"/>
<dbReference type="InterPro" id="IPR036188">
    <property type="entry name" value="FAD/NAD-bd_sf"/>
</dbReference>
<evidence type="ECO:0000256" key="8">
    <source>
        <dbReference type="ARBA" id="ARBA00065734"/>
    </source>
</evidence>
<comment type="pathway">
    <text evidence="2">Cofactor biosynthesis; ubiquinone biosynthesis.</text>
</comment>
<keyword evidence="4" id="KW-0285">Flavoprotein</keyword>
<dbReference type="PRINTS" id="PR00420">
    <property type="entry name" value="RNGMNOXGNASE"/>
</dbReference>
<dbReference type="InterPro" id="IPR010971">
    <property type="entry name" value="UbiH/COQ6"/>
</dbReference>
<dbReference type="FunFam" id="3.50.50.60:FF:000021">
    <property type="entry name" value="Ubiquinone biosynthesis monooxygenase COQ6"/>
    <property type="match status" value="1"/>
</dbReference>